<organism evidence="2">
    <name type="scientific">marine sediment metagenome</name>
    <dbReference type="NCBI Taxonomy" id="412755"/>
    <lineage>
        <taxon>unclassified sequences</taxon>
        <taxon>metagenomes</taxon>
        <taxon>ecological metagenomes</taxon>
    </lineage>
</organism>
<evidence type="ECO:0000313" key="2">
    <source>
        <dbReference type="EMBL" id="KKM86182.1"/>
    </source>
</evidence>
<name>A0A0F9NY32_9ZZZZ</name>
<reference evidence="2" key="1">
    <citation type="journal article" date="2015" name="Nature">
        <title>Complex archaea that bridge the gap between prokaryotes and eukaryotes.</title>
        <authorList>
            <person name="Spang A."/>
            <person name="Saw J.H."/>
            <person name="Jorgensen S.L."/>
            <person name="Zaremba-Niedzwiedzka K."/>
            <person name="Martijn J."/>
            <person name="Lind A.E."/>
            <person name="van Eijk R."/>
            <person name="Schleper C."/>
            <person name="Guy L."/>
            <person name="Ettema T.J."/>
        </authorList>
    </citation>
    <scope>NUCLEOTIDE SEQUENCE</scope>
</reference>
<sequence>MKIDQAVTNDVLRTMDRLEKKHGVIVYHAMSRLLTRRRNRNKLNREIATARKELEELEKRK</sequence>
<proteinExistence type="predicted"/>
<feature type="coiled-coil region" evidence="1">
    <location>
        <begin position="33"/>
        <end position="60"/>
    </location>
</feature>
<gene>
    <name evidence="2" type="ORF">LCGC14_1281650</name>
</gene>
<accession>A0A0F9NY32</accession>
<dbReference type="AlphaFoldDB" id="A0A0F9NY32"/>
<comment type="caution">
    <text evidence="2">The sequence shown here is derived from an EMBL/GenBank/DDBJ whole genome shotgun (WGS) entry which is preliminary data.</text>
</comment>
<dbReference type="EMBL" id="LAZR01007294">
    <property type="protein sequence ID" value="KKM86182.1"/>
    <property type="molecule type" value="Genomic_DNA"/>
</dbReference>
<protein>
    <submittedName>
        <fullName evidence="2">Uncharacterized protein</fullName>
    </submittedName>
</protein>
<keyword evidence="1" id="KW-0175">Coiled coil</keyword>
<evidence type="ECO:0000256" key="1">
    <source>
        <dbReference type="SAM" id="Coils"/>
    </source>
</evidence>